<evidence type="ECO:0000313" key="1">
    <source>
        <dbReference type="EMBL" id="APU01430.1"/>
    </source>
</evidence>
<reference evidence="1 2" key="1">
    <citation type="journal article" date="2017" name="Sci. Rep.">
        <title>Characterization and diversity of phages infecting Aeromonas salmonicida subsp. salmonicida.</title>
        <authorList>
            <person name="Vincent A.T."/>
            <person name="Paquet V.E."/>
            <person name="Bernatchez A."/>
            <person name="Tremblay D.M."/>
            <person name="Moineau S."/>
            <person name="Charette S.J."/>
        </authorList>
    </citation>
    <scope>NUCLEOTIDE SEQUENCE [LARGE SCALE GENOMIC DNA]</scope>
</reference>
<organism evidence="1 2">
    <name type="scientific">Aeromonas phage 65.2</name>
    <dbReference type="NCBI Taxonomy" id="1932896"/>
    <lineage>
        <taxon>Viruses</taxon>
        <taxon>Duplodnaviria</taxon>
        <taxon>Heunggongvirae</taxon>
        <taxon>Uroviricota</taxon>
        <taxon>Caudoviricetes</taxon>
        <taxon>Pantevenvirales</taxon>
        <taxon>Straboviridae</taxon>
        <taxon>Emmerichvirinae</taxon>
        <taxon>Ishigurovirus</taxon>
        <taxon>Ishigurovirus osborne</taxon>
    </lineage>
</organism>
<sequence length="75" mass="8779">MSSVVILPNLNYDRLTYDQVFCYFYGKSFKLNELHTLDAIIKKVKELNPADTSELEKIESWFSTLRRGFVSRGEL</sequence>
<protein>
    <submittedName>
        <fullName evidence="1">Uncharacterized protein</fullName>
    </submittedName>
</protein>
<evidence type="ECO:0000313" key="2">
    <source>
        <dbReference type="Proteomes" id="UP000225215"/>
    </source>
</evidence>
<dbReference type="EMBL" id="KY290955">
    <property type="protein sequence ID" value="APU01430.1"/>
    <property type="molecule type" value="Genomic_DNA"/>
</dbReference>
<proteinExistence type="predicted"/>
<name>A0A219YBV7_9CAUD</name>
<accession>A0A219YBV7</accession>
<dbReference type="Proteomes" id="UP000225215">
    <property type="component" value="Segment"/>
</dbReference>